<name>A0ABU1ZZT3_9CORY</name>
<dbReference type="PROSITE" id="PS51257">
    <property type="entry name" value="PROKAR_LIPOPROTEIN"/>
    <property type="match status" value="1"/>
</dbReference>
<feature type="chain" id="PRO_5047454569" description="DUF732 domain-containing protein" evidence="2">
    <location>
        <begin position="24"/>
        <end position="193"/>
    </location>
</feature>
<accession>A0ABU1ZZT3</accession>
<keyword evidence="5" id="KW-1185">Reference proteome</keyword>
<feature type="domain" description="DUF732" evidence="3">
    <location>
        <begin position="118"/>
        <end position="193"/>
    </location>
</feature>
<feature type="region of interest" description="Disordered" evidence="1">
    <location>
        <begin position="31"/>
        <end position="123"/>
    </location>
</feature>
<evidence type="ECO:0000313" key="5">
    <source>
        <dbReference type="Proteomes" id="UP001180840"/>
    </source>
</evidence>
<feature type="compositionally biased region" description="Low complexity" evidence="1">
    <location>
        <begin position="49"/>
        <end position="63"/>
    </location>
</feature>
<organism evidence="4 5">
    <name type="scientific">Corynebacterium guangdongense</name>
    <dbReference type="NCBI Taxonomy" id="1783348"/>
    <lineage>
        <taxon>Bacteria</taxon>
        <taxon>Bacillati</taxon>
        <taxon>Actinomycetota</taxon>
        <taxon>Actinomycetes</taxon>
        <taxon>Mycobacteriales</taxon>
        <taxon>Corynebacteriaceae</taxon>
        <taxon>Corynebacterium</taxon>
    </lineage>
</organism>
<dbReference type="RefSeq" id="WP_290196168.1">
    <property type="nucleotide sequence ID" value="NZ_CP047654.1"/>
</dbReference>
<protein>
    <recommendedName>
        <fullName evidence="3">DUF732 domain-containing protein</fullName>
    </recommendedName>
</protein>
<feature type="compositionally biased region" description="Basic and acidic residues" evidence="1">
    <location>
        <begin position="65"/>
        <end position="75"/>
    </location>
</feature>
<dbReference type="InterPro" id="IPR007969">
    <property type="entry name" value="DUF732"/>
</dbReference>
<proteinExistence type="predicted"/>
<evidence type="ECO:0000259" key="3">
    <source>
        <dbReference type="Pfam" id="PF05305"/>
    </source>
</evidence>
<keyword evidence="2" id="KW-0732">Signal</keyword>
<reference evidence="4" key="1">
    <citation type="submission" date="2023-07" db="EMBL/GenBank/DDBJ databases">
        <title>Sequencing the genomes of 1000 actinobacteria strains.</title>
        <authorList>
            <person name="Klenk H.-P."/>
        </authorList>
    </citation>
    <scope>NUCLEOTIDE SEQUENCE</scope>
    <source>
        <strain evidence="4">DSM 107476</strain>
    </source>
</reference>
<evidence type="ECO:0000313" key="4">
    <source>
        <dbReference type="EMBL" id="MDR7330454.1"/>
    </source>
</evidence>
<feature type="signal peptide" evidence="2">
    <location>
        <begin position="1"/>
        <end position="23"/>
    </location>
</feature>
<evidence type="ECO:0000256" key="2">
    <source>
        <dbReference type="SAM" id="SignalP"/>
    </source>
</evidence>
<dbReference type="EMBL" id="JAVDXZ010000001">
    <property type="protein sequence ID" value="MDR7330454.1"/>
    <property type="molecule type" value="Genomic_DNA"/>
</dbReference>
<comment type="caution">
    <text evidence="4">The sequence shown here is derived from an EMBL/GenBank/DDBJ whole genome shotgun (WGS) entry which is preliminary data.</text>
</comment>
<dbReference type="Proteomes" id="UP001180840">
    <property type="component" value="Unassembled WGS sequence"/>
</dbReference>
<feature type="compositionally biased region" description="Low complexity" evidence="1">
    <location>
        <begin position="79"/>
        <end position="90"/>
    </location>
</feature>
<sequence length="193" mass="19697">MMLTRTRLITMIGALATSATLLAGCGGTTVTSDDVEATGETSVAPLDRSATSSTSSTSPASSEASEDKDKDKDTGTGRSSEPSESAGVAAPAPPAPQDRGAREISEIPEQQPAHSREDESFLTAVAEEGINVEGVESQLIGAARTVCAEESGPVSDATALAVAGQLTAQDRTDLPAEDVSEILENAARESYCP</sequence>
<evidence type="ECO:0000256" key="1">
    <source>
        <dbReference type="SAM" id="MobiDB-lite"/>
    </source>
</evidence>
<dbReference type="Pfam" id="PF05305">
    <property type="entry name" value="DUF732"/>
    <property type="match status" value="1"/>
</dbReference>
<gene>
    <name evidence="4" type="ORF">J2S39_002130</name>
</gene>